<evidence type="ECO:0000313" key="3">
    <source>
        <dbReference type="Proteomes" id="UP001153678"/>
    </source>
</evidence>
<dbReference type="AlphaFoldDB" id="A0A9W4T6P7"/>
<accession>A0A9W4T6P7</accession>
<gene>
    <name evidence="2" type="ORF">FWILDA_LOCUS16407</name>
</gene>
<keyword evidence="3" id="KW-1185">Reference proteome</keyword>
<dbReference type="Proteomes" id="UP001153678">
    <property type="component" value="Unassembled WGS sequence"/>
</dbReference>
<comment type="caution">
    <text evidence="2">The sequence shown here is derived from an EMBL/GenBank/DDBJ whole genome shotgun (WGS) entry which is preliminary data.</text>
</comment>
<name>A0A9W4T6P7_9GLOM</name>
<proteinExistence type="predicted"/>
<feature type="compositionally biased region" description="Basic and acidic residues" evidence="1">
    <location>
        <begin position="113"/>
        <end position="123"/>
    </location>
</feature>
<dbReference type="EMBL" id="CAMKVN010010453">
    <property type="protein sequence ID" value="CAI2194101.1"/>
    <property type="molecule type" value="Genomic_DNA"/>
</dbReference>
<reference evidence="2" key="1">
    <citation type="submission" date="2022-08" db="EMBL/GenBank/DDBJ databases">
        <authorList>
            <person name="Kallberg Y."/>
            <person name="Tangrot J."/>
            <person name="Rosling A."/>
        </authorList>
    </citation>
    <scope>NUCLEOTIDE SEQUENCE</scope>
    <source>
        <strain evidence="2">Wild A</strain>
    </source>
</reference>
<feature type="region of interest" description="Disordered" evidence="1">
    <location>
        <begin position="155"/>
        <end position="189"/>
    </location>
</feature>
<feature type="region of interest" description="Disordered" evidence="1">
    <location>
        <begin position="101"/>
        <end position="123"/>
    </location>
</feature>
<organism evidence="2 3">
    <name type="scientific">Funneliformis geosporum</name>
    <dbReference type="NCBI Taxonomy" id="1117311"/>
    <lineage>
        <taxon>Eukaryota</taxon>
        <taxon>Fungi</taxon>
        <taxon>Fungi incertae sedis</taxon>
        <taxon>Mucoromycota</taxon>
        <taxon>Glomeromycotina</taxon>
        <taxon>Glomeromycetes</taxon>
        <taxon>Glomerales</taxon>
        <taxon>Glomeraceae</taxon>
        <taxon>Funneliformis</taxon>
    </lineage>
</organism>
<evidence type="ECO:0000313" key="2">
    <source>
        <dbReference type="EMBL" id="CAI2194101.1"/>
    </source>
</evidence>
<evidence type="ECO:0000256" key="1">
    <source>
        <dbReference type="SAM" id="MobiDB-lite"/>
    </source>
</evidence>
<protein>
    <submittedName>
        <fullName evidence="2">17286_t:CDS:1</fullName>
    </submittedName>
</protein>
<sequence length="189" mass="21326">MAAVAPLLGIVRKIDSYSELGRTNQIVKDLKERTEELLEIYDEDEEGKEGYGEIDLEELTDKDKRTKLAQDLAKDKKEKDIVVTYQKDDSTIEELRQKISEAESKKANQSKNQAKETHEEALRAEKFASSEIVIISATDDEEKNGQSLNNSQAKLLNKFQKGNEETNELVEQPLQIQPPYGTPGSSKPN</sequence>